<evidence type="ECO:0000259" key="2">
    <source>
        <dbReference type="PROSITE" id="PS50405"/>
    </source>
</evidence>
<dbReference type="Pfam" id="PF13409">
    <property type="entry name" value="GST_N_2"/>
    <property type="match status" value="1"/>
</dbReference>
<dbReference type="InterPro" id="IPR036282">
    <property type="entry name" value="Glutathione-S-Trfase_C_sf"/>
</dbReference>
<sequence>MQLFHHPYSLDSQKVRLALEEKGVDYTSHRLNPITGKNMDPSFFRVNPSAKLPVFQNGSQIIFSTIEMIQYIERIANVSSSGDSNKVDDIEVNKWMKKIQGWNSNIFTMSHIPDKYRLFVSKFVRRVVIARMAESPDIANAYHLKLKEAYEREEQLKDSDVLNSSEEHLVELLDEVEKQLCEKAYVVGDEYTMADAMFIPVLALIELLELEDKYILVRPRIAEYWKVAKLRPSYNTVIGKYFSGWRKYRTLSKTWFFLHIRSILRRY</sequence>
<organism evidence="3 4">
    <name type="scientific">Stephania japonica</name>
    <dbReference type="NCBI Taxonomy" id="461633"/>
    <lineage>
        <taxon>Eukaryota</taxon>
        <taxon>Viridiplantae</taxon>
        <taxon>Streptophyta</taxon>
        <taxon>Embryophyta</taxon>
        <taxon>Tracheophyta</taxon>
        <taxon>Spermatophyta</taxon>
        <taxon>Magnoliopsida</taxon>
        <taxon>Ranunculales</taxon>
        <taxon>Menispermaceae</taxon>
        <taxon>Menispermoideae</taxon>
        <taxon>Cissampelideae</taxon>
        <taxon>Stephania</taxon>
    </lineage>
</organism>
<dbReference type="Proteomes" id="UP001417504">
    <property type="component" value="Unassembled WGS sequence"/>
</dbReference>
<dbReference type="PROSITE" id="PS50404">
    <property type="entry name" value="GST_NTER"/>
    <property type="match status" value="1"/>
</dbReference>
<dbReference type="Gene3D" id="3.40.30.10">
    <property type="entry name" value="Glutaredoxin"/>
    <property type="match status" value="1"/>
</dbReference>
<proteinExistence type="predicted"/>
<gene>
    <name evidence="3" type="ORF">Sjap_018370</name>
</gene>
<dbReference type="CDD" id="cd00570">
    <property type="entry name" value="GST_N_family"/>
    <property type="match status" value="1"/>
</dbReference>
<dbReference type="SFLD" id="SFLDS00019">
    <property type="entry name" value="Glutathione_Transferase_(cytos"/>
    <property type="match status" value="1"/>
</dbReference>
<dbReference type="EMBL" id="JBBNAE010000007">
    <property type="protein sequence ID" value="KAK9110310.1"/>
    <property type="molecule type" value="Genomic_DNA"/>
</dbReference>
<dbReference type="InterPro" id="IPR004045">
    <property type="entry name" value="Glutathione_S-Trfase_N"/>
</dbReference>
<feature type="domain" description="GST N-terminal" evidence="1">
    <location>
        <begin position="1"/>
        <end position="80"/>
    </location>
</feature>
<dbReference type="InterPro" id="IPR040079">
    <property type="entry name" value="Glutathione_S-Trfase"/>
</dbReference>
<dbReference type="PANTHER" id="PTHR45374:SF1">
    <property type="entry name" value="GLUTATHIONE S-TRANSFERASE TCHQD"/>
    <property type="match status" value="1"/>
</dbReference>
<dbReference type="GO" id="GO:0004364">
    <property type="term" value="F:glutathione transferase activity"/>
    <property type="evidence" value="ECO:0007669"/>
    <property type="project" value="InterPro"/>
</dbReference>
<dbReference type="CDD" id="cd00299">
    <property type="entry name" value="GST_C_family"/>
    <property type="match status" value="1"/>
</dbReference>
<dbReference type="SUPFAM" id="SSF52833">
    <property type="entry name" value="Thioredoxin-like"/>
    <property type="match status" value="1"/>
</dbReference>
<dbReference type="Pfam" id="PF13410">
    <property type="entry name" value="GST_C_2"/>
    <property type="match status" value="1"/>
</dbReference>
<name>A0AAP0I800_9MAGN</name>
<dbReference type="PANTHER" id="PTHR45374">
    <property type="entry name" value="GLUTATHIONE S-TRANSFERASE TCHQD"/>
    <property type="match status" value="1"/>
</dbReference>
<comment type="caution">
    <text evidence="3">The sequence shown here is derived from an EMBL/GenBank/DDBJ whole genome shotgun (WGS) entry which is preliminary data.</text>
</comment>
<dbReference type="Gene3D" id="1.20.1050.10">
    <property type="match status" value="1"/>
</dbReference>
<dbReference type="InterPro" id="IPR044617">
    <property type="entry name" value="TCHQD"/>
</dbReference>
<dbReference type="InterPro" id="IPR010987">
    <property type="entry name" value="Glutathione-S-Trfase_C-like"/>
</dbReference>
<protein>
    <recommendedName>
        <fullName evidence="5">Glutathione S-transferase TCHQD</fullName>
    </recommendedName>
</protein>
<accession>A0AAP0I800</accession>
<dbReference type="SUPFAM" id="SSF47616">
    <property type="entry name" value="GST C-terminal domain-like"/>
    <property type="match status" value="1"/>
</dbReference>
<dbReference type="AlphaFoldDB" id="A0AAP0I800"/>
<keyword evidence="4" id="KW-1185">Reference proteome</keyword>
<evidence type="ECO:0000313" key="3">
    <source>
        <dbReference type="EMBL" id="KAK9110310.1"/>
    </source>
</evidence>
<evidence type="ECO:0008006" key="5">
    <source>
        <dbReference type="Google" id="ProtNLM"/>
    </source>
</evidence>
<reference evidence="3 4" key="1">
    <citation type="submission" date="2024-01" db="EMBL/GenBank/DDBJ databases">
        <title>Genome assemblies of Stephania.</title>
        <authorList>
            <person name="Yang L."/>
        </authorList>
    </citation>
    <scope>NUCLEOTIDE SEQUENCE [LARGE SCALE GENOMIC DNA]</scope>
    <source>
        <strain evidence="3">QJT</strain>
        <tissue evidence="3">Leaf</tissue>
    </source>
</reference>
<evidence type="ECO:0000313" key="4">
    <source>
        <dbReference type="Proteomes" id="UP001417504"/>
    </source>
</evidence>
<evidence type="ECO:0000259" key="1">
    <source>
        <dbReference type="PROSITE" id="PS50404"/>
    </source>
</evidence>
<feature type="domain" description="GST C-terminal" evidence="2">
    <location>
        <begin position="114"/>
        <end position="251"/>
    </location>
</feature>
<dbReference type="PROSITE" id="PS50405">
    <property type="entry name" value="GST_CTER"/>
    <property type="match status" value="1"/>
</dbReference>
<dbReference type="InterPro" id="IPR036249">
    <property type="entry name" value="Thioredoxin-like_sf"/>
</dbReference>